<feature type="region of interest" description="Disordered" evidence="1">
    <location>
        <begin position="1"/>
        <end position="29"/>
    </location>
</feature>
<dbReference type="Pfam" id="PF14244">
    <property type="entry name" value="Retrotran_gag_3"/>
    <property type="match status" value="1"/>
</dbReference>
<organism evidence="4 5">
    <name type="scientific">Acer negundo</name>
    <name type="common">Box elder</name>
    <dbReference type="NCBI Taxonomy" id="4023"/>
    <lineage>
        <taxon>Eukaryota</taxon>
        <taxon>Viridiplantae</taxon>
        <taxon>Streptophyta</taxon>
        <taxon>Embryophyta</taxon>
        <taxon>Tracheophyta</taxon>
        <taxon>Spermatophyta</taxon>
        <taxon>Magnoliopsida</taxon>
        <taxon>eudicotyledons</taxon>
        <taxon>Gunneridae</taxon>
        <taxon>Pentapetalae</taxon>
        <taxon>rosids</taxon>
        <taxon>malvids</taxon>
        <taxon>Sapindales</taxon>
        <taxon>Sapindaceae</taxon>
        <taxon>Hippocastanoideae</taxon>
        <taxon>Acereae</taxon>
        <taxon>Acer</taxon>
    </lineage>
</organism>
<proteinExistence type="predicted"/>
<dbReference type="EMBL" id="JAJSOW010000106">
    <property type="protein sequence ID" value="KAI9161978.1"/>
    <property type="molecule type" value="Genomic_DNA"/>
</dbReference>
<dbReference type="AlphaFoldDB" id="A0AAD5IFM9"/>
<evidence type="ECO:0000313" key="5">
    <source>
        <dbReference type="Proteomes" id="UP001064489"/>
    </source>
</evidence>
<dbReference type="InterPro" id="IPR036875">
    <property type="entry name" value="Znf_CCHC_sf"/>
</dbReference>
<feature type="compositionally biased region" description="Polar residues" evidence="1">
    <location>
        <begin position="203"/>
        <end position="215"/>
    </location>
</feature>
<dbReference type="Pfam" id="PF22936">
    <property type="entry name" value="Pol_BBD"/>
    <property type="match status" value="1"/>
</dbReference>
<dbReference type="SUPFAM" id="SSF57756">
    <property type="entry name" value="Retrovirus zinc finger-like domains"/>
    <property type="match status" value="1"/>
</dbReference>
<dbReference type="InterPro" id="IPR029472">
    <property type="entry name" value="Copia-like_N"/>
</dbReference>
<keyword evidence="5" id="KW-1185">Reference proteome</keyword>
<feature type="domain" description="Retrotransposon Copia-like N-terminal" evidence="2">
    <location>
        <begin position="41"/>
        <end position="87"/>
    </location>
</feature>
<sequence>MATDEIPPTSSVTGKEVAFPSTSIDPSKANISNPSNPFFTHHSDHPGLVLISKPLNGDNYSTWKRAMTLALNSKNKLGFVNGSIKAPSEEINPEGYAKDLRERFSQSNAPRIFEIQRDIAYLRQEQLSVSTYYTKLKGLWDELDSYNDTVHRAQQDQQKLMQFLMGLNDSYSTVRGQILLMNPLPSIRQTNSSVSHEEKQRLLGSSNTAGDTGSSAAMAVRSNSSSKSTSARPEHHTHKSQDFRSHDKQPENFSGGRKFQGQRRSETGRGRLHCSHCGEMGHWIQTCYELHGYPVGHPKAKHSSGPKRFSNIKANHVANGPCKEDGNQFVGISEAQLKQLLSLLDSNNKNEGSSSQANVVTKPGLSKVTSRNWIIDSGATDHISSLSTLFYLKNNKCSLPPVLLPSGDKANIVAKGSLPLNSVYYLHDVLCVPTFKVDLIFVPPNFGPTPPSHKSGPIASPPHIYGPNNSDLTPSVLPSHDPISLFPPPPILPLTSPSSKPPTPPFTSSPLATAPEPDPAVDLSLQSPISSPDPSPPMLHRSSRQAGPPVKLSDYVCSNVSLDQSTSLLPGPLKGTRYPLANFVSYHRYTPDLRSFTAQIDAVSEPRSYSEAAIHLE</sequence>
<protein>
    <recommendedName>
        <fullName evidence="6">Retrotransposon Copia-like N-terminal domain-containing protein</fullName>
    </recommendedName>
</protein>
<dbReference type="GO" id="GO:0003676">
    <property type="term" value="F:nucleic acid binding"/>
    <property type="evidence" value="ECO:0007669"/>
    <property type="project" value="InterPro"/>
</dbReference>
<dbReference type="InterPro" id="IPR054722">
    <property type="entry name" value="PolX-like_BBD"/>
</dbReference>
<evidence type="ECO:0000259" key="2">
    <source>
        <dbReference type="Pfam" id="PF14244"/>
    </source>
</evidence>
<feature type="domain" description="Retrovirus-related Pol polyprotein from transposon TNT 1-94-like beta-barrel" evidence="3">
    <location>
        <begin position="373"/>
        <end position="442"/>
    </location>
</feature>
<feature type="compositionally biased region" description="Polar residues" evidence="1">
    <location>
        <begin position="20"/>
        <end position="29"/>
    </location>
</feature>
<feature type="compositionally biased region" description="Basic and acidic residues" evidence="1">
    <location>
        <begin position="239"/>
        <end position="250"/>
    </location>
</feature>
<evidence type="ECO:0000256" key="1">
    <source>
        <dbReference type="SAM" id="MobiDB-lite"/>
    </source>
</evidence>
<dbReference type="PANTHER" id="PTHR34222">
    <property type="entry name" value="GAG_PRE-INTEGRS DOMAIN-CONTAINING PROTEIN"/>
    <property type="match status" value="1"/>
</dbReference>
<evidence type="ECO:0000313" key="4">
    <source>
        <dbReference type="EMBL" id="KAI9161978.1"/>
    </source>
</evidence>
<gene>
    <name evidence="4" type="ORF">LWI28_022558</name>
</gene>
<reference evidence="4" key="2">
    <citation type="submission" date="2023-02" db="EMBL/GenBank/DDBJ databases">
        <authorList>
            <person name="Swenson N.G."/>
            <person name="Wegrzyn J.L."/>
            <person name="Mcevoy S.L."/>
        </authorList>
    </citation>
    <scope>NUCLEOTIDE SEQUENCE</scope>
    <source>
        <strain evidence="4">91603</strain>
        <tissue evidence="4">Leaf</tissue>
    </source>
</reference>
<accession>A0AAD5IFM9</accession>
<name>A0AAD5IFM9_ACENE</name>
<comment type="caution">
    <text evidence="4">The sequence shown here is derived from an EMBL/GenBank/DDBJ whole genome shotgun (WGS) entry which is preliminary data.</text>
</comment>
<feature type="region of interest" description="Disordered" evidence="1">
    <location>
        <begin position="450"/>
        <end position="550"/>
    </location>
</feature>
<evidence type="ECO:0000259" key="3">
    <source>
        <dbReference type="Pfam" id="PF22936"/>
    </source>
</evidence>
<dbReference type="Proteomes" id="UP001064489">
    <property type="component" value="Chromosome 2"/>
</dbReference>
<dbReference type="GO" id="GO:0008270">
    <property type="term" value="F:zinc ion binding"/>
    <property type="evidence" value="ECO:0007669"/>
    <property type="project" value="InterPro"/>
</dbReference>
<feature type="region of interest" description="Disordered" evidence="1">
    <location>
        <begin position="190"/>
        <end position="270"/>
    </location>
</feature>
<reference evidence="4" key="1">
    <citation type="journal article" date="2022" name="Plant J.">
        <title>Strategies of tolerance reflected in two North American maple genomes.</title>
        <authorList>
            <person name="McEvoy S.L."/>
            <person name="Sezen U.U."/>
            <person name="Trouern-Trend A."/>
            <person name="McMahon S.M."/>
            <person name="Schaberg P.G."/>
            <person name="Yang J."/>
            <person name="Wegrzyn J.L."/>
            <person name="Swenson N.G."/>
        </authorList>
    </citation>
    <scope>NUCLEOTIDE SEQUENCE</scope>
    <source>
        <strain evidence="4">91603</strain>
    </source>
</reference>
<evidence type="ECO:0008006" key="6">
    <source>
        <dbReference type="Google" id="ProtNLM"/>
    </source>
</evidence>
<dbReference type="PANTHER" id="PTHR34222:SF99">
    <property type="entry name" value="PROTEIN, PUTATIVE-RELATED"/>
    <property type="match status" value="1"/>
</dbReference>